<dbReference type="Pfam" id="PF03140">
    <property type="entry name" value="DUF247"/>
    <property type="match status" value="1"/>
</dbReference>
<dbReference type="EMBL" id="KZ669716">
    <property type="protein sequence ID" value="PPR84740.1"/>
    <property type="molecule type" value="Genomic_DNA"/>
</dbReference>
<protein>
    <submittedName>
        <fullName evidence="1">Uncharacterized protein</fullName>
    </submittedName>
</protein>
<dbReference type="OrthoDB" id="1378449at2759"/>
<organism evidence="1 2">
    <name type="scientific">Gossypium barbadense</name>
    <name type="common">Sea Island cotton</name>
    <name type="synonym">Hibiscus barbadensis</name>
    <dbReference type="NCBI Taxonomy" id="3634"/>
    <lineage>
        <taxon>Eukaryota</taxon>
        <taxon>Viridiplantae</taxon>
        <taxon>Streptophyta</taxon>
        <taxon>Embryophyta</taxon>
        <taxon>Tracheophyta</taxon>
        <taxon>Spermatophyta</taxon>
        <taxon>Magnoliopsida</taxon>
        <taxon>eudicotyledons</taxon>
        <taxon>Gunneridae</taxon>
        <taxon>Pentapetalae</taxon>
        <taxon>rosids</taxon>
        <taxon>malvids</taxon>
        <taxon>Malvales</taxon>
        <taxon>Malvaceae</taxon>
        <taxon>Malvoideae</taxon>
        <taxon>Gossypium</taxon>
    </lineage>
</organism>
<proteinExistence type="predicted"/>
<dbReference type="Proteomes" id="UP000239757">
    <property type="component" value="Unassembled WGS sequence"/>
</dbReference>
<gene>
    <name evidence="1" type="ORF">GOBAR_AA35978</name>
</gene>
<dbReference type="PANTHER" id="PTHR31170:SF25">
    <property type="entry name" value="BNAA09G04570D PROTEIN"/>
    <property type="match status" value="1"/>
</dbReference>
<reference evidence="1 2" key="1">
    <citation type="submission" date="2015-01" db="EMBL/GenBank/DDBJ databases">
        <title>Genome of allotetraploid Gossypium barbadense reveals genomic plasticity and fiber elongation in cotton evolution.</title>
        <authorList>
            <person name="Chen X."/>
            <person name="Liu X."/>
            <person name="Zhao B."/>
            <person name="Zheng H."/>
            <person name="Hu Y."/>
            <person name="Lu G."/>
            <person name="Yang C."/>
            <person name="Chen J."/>
            <person name="Shan C."/>
            <person name="Zhang L."/>
            <person name="Zhou Y."/>
            <person name="Wang L."/>
            <person name="Guo W."/>
            <person name="Bai Y."/>
            <person name="Ruan J."/>
            <person name="Shangguan X."/>
            <person name="Mao Y."/>
            <person name="Jiang J."/>
            <person name="Zhu Y."/>
            <person name="Lei J."/>
            <person name="Kang H."/>
            <person name="Chen S."/>
            <person name="He X."/>
            <person name="Wang R."/>
            <person name="Wang Y."/>
            <person name="Chen J."/>
            <person name="Wang L."/>
            <person name="Yu S."/>
            <person name="Wang B."/>
            <person name="Wei J."/>
            <person name="Song S."/>
            <person name="Lu X."/>
            <person name="Gao Z."/>
            <person name="Gu W."/>
            <person name="Deng X."/>
            <person name="Ma D."/>
            <person name="Wang S."/>
            <person name="Liang W."/>
            <person name="Fang L."/>
            <person name="Cai C."/>
            <person name="Zhu X."/>
            <person name="Zhou B."/>
            <person name="Zhang Y."/>
            <person name="Chen Z."/>
            <person name="Xu S."/>
            <person name="Zhu R."/>
            <person name="Wang S."/>
            <person name="Zhang T."/>
            <person name="Zhao G."/>
        </authorList>
    </citation>
    <scope>NUCLEOTIDE SEQUENCE [LARGE SCALE GENOMIC DNA]</scope>
    <source>
        <strain evidence="2">cv. Xinhai21</strain>
        <tissue evidence="1">Leaf</tissue>
    </source>
</reference>
<evidence type="ECO:0000313" key="1">
    <source>
        <dbReference type="EMBL" id="PPR84740.1"/>
    </source>
</evidence>
<dbReference type="PANTHER" id="PTHR31170">
    <property type="entry name" value="BNAC04G53230D PROTEIN"/>
    <property type="match status" value="1"/>
</dbReference>
<dbReference type="AlphaFoldDB" id="A0A2P5W0X8"/>
<evidence type="ECO:0000313" key="2">
    <source>
        <dbReference type="Proteomes" id="UP000239757"/>
    </source>
</evidence>
<name>A0A2P5W0X8_GOSBA</name>
<sequence length="491" mass="57313">MYPSSLENERFIVALVNCKRQAVHGSRDSQTPEADAVSWEITRALNLLFQLQMATSMSEPTDVLQHVAIEIPKGSYDSLVIPLKEKMETMTTASCIFKVNEKLREIDEKHYLPQTVSIGLFHHGRDNTKFMEEHKWRYLYSLLNRKFHLEATLDKCVKSLRELEHKARLCYKDLKQDEVPSDKFVEIMLADAGFLIELFLKYAIKGLKRRGDYVFNMSGLLYELRCDMLLLENQIPYFILQRLFEIVPIPNHCKLSLTELAFRFFRDMIPGDHRLHLAKFGQEGNHFLDLIRHCFLPTVPRIKAKQQEVRGLPYKASKLKDAGIKLKKATTEDLLDIKFVKGVLEIPPINVHQYTETLLRNLIAIEQSGPGTTNHISSYVFLMKTLLPENKDVKLVKRKQILTNYDVSDKKQVETLFHRLCEEMKVMENADDEFYYNGLCEQVKEYKRSSWQPRLKTMPPPLKPGYLQRPLPRIVIDKNWSMSVWFGLVLF</sequence>
<dbReference type="InterPro" id="IPR004158">
    <property type="entry name" value="DUF247_pln"/>
</dbReference>
<accession>A0A2P5W0X8</accession>